<evidence type="ECO:0000256" key="1">
    <source>
        <dbReference type="SAM" id="MobiDB-lite"/>
    </source>
</evidence>
<keyword evidence="3" id="KW-1185">Reference proteome</keyword>
<feature type="region of interest" description="Disordered" evidence="1">
    <location>
        <begin position="324"/>
        <end position="362"/>
    </location>
</feature>
<protein>
    <submittedName>
        <fullName evidence="2">Uncharacterized protein</fullName>
    </submittedName>
</protein>
<sequence length="362" mass="40526">MSFGASSDAFFSQSTSDLSLEVCATTSRQTQRSINSYIQPKLIVIDPPKAPPRSAPHTPWSSMPEQPDINKYLPGHFVFQQTPPPKTGIAAVEEILRAWREICVRNALTLFSATKVTAEGAVGQATQAAQQTNAALSATSNQAHEITSHCLHKYSQVWYVLLVVAFLTSVSFSGPWSHGVRWTTQAELVHHLTDGGYVDGQLVTSFPKDVPKSKNVEELAREKHWKKPGRELKKRKLKHQHEYDRKIAYPEDRKNGEEPKQSHLPAKPIGILEKKATNTIGGGPISSFPNDLSLQRWQWERKREQKHKVRHGLFAEGSEHQVRHGLFAEGSEHQARHGLFAEGSEHQARHGLFAEGSEHQAR</sequence>
<proteinExistence type="predicted"/>
<dbReference type="Proteomes" id="UP001190700">
    <property type="component" value="Unassembled WGS sequence"/>
</dbReference>
<organism evidence="2 3">
    <name type="scientific">Cymbomonas tetramitiformis</name>
    <dbReference type="NCBI Taxonomy" id="36881"/>
    <lineage>
        <taxon>Eukaryota</taxon>
        <taxon>Viridiplantae</taxon>
        <taxon>Chlorophyta</taxon>
        <taxon>Pyramimonadophyceae</taxon>
        <taxon>Pyramimonadales</taxon>
        <taxon>Pyramimonadaceae</taxon>
        <taxon>Cymbomonas</taxon>
    </lineage>
</organism>
<reference evidence="2 3" key="1">
    <citation type="journal article" date="2015" name="Genome Biol. Evol.">
        <title>Comparative Genomics of a Bacterivorous Green Alga Reveals Evolutionary Causalities and Consequences of Phago-Mixotrophic Mode of Nutrition.</title>
        <authorList>
            <person name="Burns J.A."/>
            <person name="Paasch A."/>
            <person name="Narechania A."/>
            <person name="Kim E."/>
        </authorList>
    </citation>
    <scope>NUCLEOTIDE SEQUENCE [LARGE SCALE GENOMIC DNA]</scope>
    <source>
        <strain evidence="2 3">PLY_AMNH</strain>
    </source>
</reference>
<gene>
    <name evidence="2" type="ORF">CYMTET_29755</name>
</gene>
<dbReference type="AlphaFoldDB" id="A0AAE0KUU8"/>
<name>A0AAE0KUU8_9CHLO</name>
<evidence type="ECO:0000313" key="2">
    <source>
        <dbReference type="EMBL" id="KAK3261334.1"/>
    </source>
</evidence>
<accession>A0AAE0KUU8</accession>
<dbReference type="EMBL" id="LGRX02016973">
    <property type="protein sequence ID" value="KAK3261334.1"/>
    <property type="molecule type" value="Genomic_DNA"/>
</dbReference>
<evidence type="ECO:0000313" key="3">
    <source>
        <dbReference type="Proteomes" id="UP001190700"/>
    </source>
</evidence>
<feature type="non-terminal residue" evidence="2">
    <location>
        <position position="362"/>
    </location>
</feature>
<comment type="caution">
    <text evidence="2">The sequence shown here is derived from an EMBL/GenBank/DDBJ whole genome shotgun (WGS) entry which is preliminary data.</text>
</comment>